<dbReference type="SUPFAM" id="SSF56784">
    <property type="entry name" value="HAD-like"/>
    <property type="match status" value="1"/>
</dbReference>
<keyword evidence="5 13" id="KW-0479">Metal-binding</keyword>
<evidence type="ECO:0000256" key="9">
    <source>
        <dbReference type="PIRNR" id="PIRNR004682"/>
    </source>
</evidence>
<feature type="binding site" evidence="11">
    <location>
        <position position="128"/>
    </location>
    <ligand>
        <name>substrate</name>
    </ligand>
</feature>
<feature type="site" description="Stabilizes the phosphoryl group" evidence="12">
    <location>
        <position position="102"/>
    </location>
</feature>
<dbReference type="Gene3D" id="3.40.50.1000">
    <property type="entry name" value="HAD superfamily/HAD-like"/>
    <property type="match status" value="1"/>
</dbReference>
<evidence type="ECO:0000256" key="10">
    <source>
        <dbReference type="PIRSR" id="PIRSR004682-1"/>
    </source>
</evidence>
<feature type="binding site" evidence="13">
    <location>
        <position position="8"/>
    </location>
    <ligand>
        <name>Mg(2+)</name>
        <dbReference type="ChEBI" id="CHEBI:18420"/>
    </ligand>
</feature>
<dbReference type="OrthoDB" id="9814110at2"/>
<evidence type="ECO:0000256" key="6">
    <source>
        <dbReference type="ARBA" id="ARBA00022801"/>
    </source>
</evidence>
<dbReference type="EMBL" id="JRMQ02000001">
    <property type="protein sequence ID" value="TLE03247.1"/>
    <property type="molecule type" value="Genomic_DNA"/>
</dbReference>
<dbReference type="InterPro" id="IPR013954">
    <property type="entry name" value="PNK3P"/>
</dbReference>
<dbReference type="Proteomes" id="UP000029707">
    <property type="component" value="Unassembled WGS sequence"/>
</dbReference>
<dbReference type="GO" id="GO:0005737">
    <property type="term" value="C:cytoplasm"/>
    <property type="evidence" value="ECO:0007669"/>
    <property type="project" value="UniProtKB-SubCell"/>
</dbReference>
<dbReference type="Pfam" id="PF08645">
    <property type="entry name" value="PNK3P"/>
    <property type="match status" value="1"/>
</dbReference>
<dbReference type="AlphaFoldDB" id="A0A4U8TRM7"/>
<evidence type="ECO:0000256" key="4">
    <source>
        <dbReference type="ARBA" id="ARBA00022490"/>
    </source>
</evidence>
<name>A0A4U8TRM7_9HELI</name>
<evidence type="ECO:0000256" key="5">
    <source>
        <dbReference type="ARBA" id="ARBA00022723"/>
    </source>
</evidence>
<evidence type="ECO:0000256" key="13">
    <source>
        <dbReference type="PIRSR" id="PIRSR004682-4"/>
    </source>
</evidence>
<keyword evidence="4 9" id="KW-0963">Cytoplasm</keyword>
<comment type="cofactor">
    <cofactor evidence="1 13">
        <name>Mg(2+)</name>
        <dbReference type="ChEBI" id="CHEBI:18420"/>
    </cofactor>
</comment>
<dbReference type="InterPro" id="IPR004446">
    <property type="entry name" value="Heptose_bisP_phosphatase"/>
</dbReference>
<organism evidence="14 15">
    <name type="scientific">Helicobacter japonicus</name>
    <dbReference type="NCBI Taxonomy" id="425400"/>
    <lineage>
        <taxon>Bacteria</taxon>
        <taxon>Pseudomonadati</taxon>
        <taxon>Campylobacterota</taxon>
        <taxon>Epsilonproteobacteria</taxon>
        <taxon>Campylobacterales</taxon>
        <taxon>Helicobacteraceae</taxon>
        <taxon>Helicobacter</taxon>
    </lineage>
</organism>
<keyword evidence="13" id="KW-0460">Magnesium</keyword>
<dbReference type="InterPro" id="IPR023214">
    <property type="entry name" value="HAD_sf"/>
</dbReference>
<keyword evidence="13" id="KW-0862">Zinc</keyword>
<keyword evidence="6 9" id="KW-0378">Hydrolase</keyword>
<feature type="binding site" evidence="13">
    <location>
        <position position="127"/>
    </location>
    <ligand>
        <name>Mg(2+)</name>
        <dbReference type="ChEBI" id="CHEBI:18420"/>
    </ligand>
</feature>
<dbReference type="GO" id="GO:0016791">
    <property type="term" value="F:phosphatase activity"/>
    <property type="evidence" value="ECO:0007669"/>
    <property type="project" value="InterPro"/>
</dbReference>
<feature type="binding site" evidence="11">
    <location>
        <begin position="8"/>
        <end position="10"/>
    </location>
    <ligand>
        <name>substrate</name>
    </ligand>
</feature>
<dbReference type="InterPro" id="IPR036412">
    <property type="entry name" value="HAD-like_sf"/>
</dbReference>
<comment type="subcellular location">
    <subcellularLocation>
        <location evidence="2 9">Cytoplasm</location>
    </subcellularLocation>
</comment>
<feature type="binding site" evidence="11">
    <location>
        <begin position="16"/>
        <end position="19"/>
    </location>
    <ligand>
        <name>substrate</name>
    </ligand>
</feature>
<dbReference type="STRING" id="425400.LS65_07445"/>
<evidence type="ECO:0000256" key="7">
    <source>
        <dbReference type="ARBA" id="ARBA00023277"/>
    </source>
</evidence>
<feature type="binding site" evidence="11">
    <location>
        <begin position="50"/>
        <end position="53"/>
    </location>
    <ligand>
        <name>substrate</name>
    </ligand>
</feature>
<comment type="subunit">
    <text evidence="3">Monomer.</text>
</comment>
<feature type="binding site" evidence="13">
    <location>
        <position position="90"/>
    </location>
    <ligand>
        <name>Zn(2+)</name>
        <dbReference type="ChEBI" id="CHEBI:29105"/>
    </ligand>
</feature>
<sequence length="177" mass="20225">MQKCAFFDRDGVINQDNGYVYKIEDFIFCDGLFPLLKTLKAQDYLLLVITNQSGIARGYYSESDLNALHQYMQDCIYTQCGFTFDRIYHCPHLPSQNCDCRKPKTGMIESACKDFNIDLTQSFFVGDKITDMQCAQNAHINGRFLLGDAQVSDNSLKNVQKITTLHQLHSIIKNITL</sequence>
<feature type="binding site" evidence="13">
    <location>
        <position position="10"/>
    </location>
    <ligand>
        <name>Mg(2+)</name>
        <dbReference type="ChEBI" id="CHEBI:18420"/>
    </ligand>
</feature>
<dbReference type="PANTHER" id="PTHR42891">
    <property type="entry name" value="D-GLYCERO-BETA-D-MANNO-HEPTOSE-1,7-BISPHOSPHATE 7-PHOSPHATASE"/>
    <property type="match status" value="1"/>
</dbReference>
<feature type="binding site" evidence="13">
    <location>
        <position position="92"/>
    </location>
    <ligand>
        <name>Zn(2+)</name>
        <dbReference type="ChEBI" id="CHEBI:29105"/>
    </ligand>
</feature>
<feature type="active site" description="Nucleophile" evidence="10">
    <location>
        <position position="8"/>
    </location>
</feature>
<dbReference type="PANTHER" id="PTHR42891:SF1">
    <property type="entry name" value="D-GLYCERO-BETA-D-MANNO-HEPTOSE-1,7-BISPHOSPHATE 7-PHOSPHATASE"/>
    <property type="match status" value="1"/>
</dbReference>
<reference evidence="14 15" key="1">
    <citation type="journal article" date="2014" name="Genome Announc.">
        <title>Draft genome sequences of eight enterohepatic helicobacter species isolated from both laboratory and wild rodents.</title>
        <authorList>
            <person name="Sheh A."/>
            <person name="Shen Z."/>
            <person name="Fox J.G."/>
        </authorList>
    </citation>
    <scope>NUCLEOTIDE SEQUENCE [LARGE SCALE GENOMIC DNA]</scope>
    <source>
        <strain evidence="14 15">MIT 01-6451</strain>
    </source>
</reference>
<feature type="site" description="Stabilizes the phosphoryl group" evidence="12">
    <location>
        <position position="50"/>
    </location>
</feature>
<dbReference type="CDD" id="cd07503">
    <property type="entry name" value="HAD_HisB-N"/>
    <property type="match status" value="1"/>
</dbReference>
<evidence type="ECO:0000256" key="8">
    <source>
        <dbReference type="ARBA" id="ARBA00031828"/>
    </source>
</evidence>
<evidence type="ECO:0000256" key="11">
    <source>
        <dbReference type="PIRSR" id="PIRSR004682-2"/>
    </source>
</evidence>
<dbReference type="NCBIfam" id="TIGR01662">
    <property type="entry name" value="HAD-SF-IIIA"/>
    <property type="match status" value="1"/>
</dbReference>
<feature type="binding site" evidence="13">
    <location>
        <position position="128"/>
    </location>
    <ligand>
        <name>Mg(2+)</name>
        <dbReference type="ChEBI" id="CHEBI:18420"/>
    </ligand>
</feature>
<feature type="active site" description="Proton donor" evidence="10">
    <location>
        <position position="10"/>
    </location>
</feature>
<evidence type="ECO:0000256" key="2">
    <source>
        <dbReference type="ARBA" id="ARBA00004496"/>
    </source>
</evidence>
<comment type="similarity">
    <text evidence="9">Belongs to the gmhB family.</text>
</comment>
<evidence type="ECO:0000256" key="12">
    <source>
        <dbReference type="PIRSR" id="PIRSR004682-3"/>
    </source>
</evidence>
<dbReference type="NCBIfam" id="TIGR01656">
    <property type="entry name" value="Histidinol-ppas"/>
    <property type="match status" value="1"/>
</dbReference>
<keyword evidence="15" id="KW-1185">Reference proteome</keyword>
<evidence type="ECO:0000313" key="15">
    <source>
        <dbReference type="Proteomes" id="UP000029707"/>
    </source>
</evidence>
<comment type="caution">
    <text evidence="14">The sequence shown here is derived from an EMBL/GenBank/DDBJ whole genome shotgun (WGS) entry which is preliminary data.</text>
</comment>
<dbReference type="PIRSF" id="PIRSF004682">
    <property type="entry name" value="GmhB"/>
    <property type="match status" value="1"/>
</dbReference>
<gene>
    <name evidence="14" type="ORF">LS65_000260</name>
</gene>
<dbReference type="InterPro" id="IPR006543">
    <property type="entry name" value="Histidinol-phos"/>
</dbReference>
<evidence type="ECO:0000256" key="1">
    <source>
        <dbReference type="ARBA" id="ARBA00001946"/>
    </source>
</evidence>
<dbReference type="GO" id="GO:0005975">
    <property type="term" value="P:carbohydrate metabolic process"/>
    <property type="evidence" value="ECO:0007669"/>
    <property type="project" value="InterPro"/>
</dbReference>
<accession>A0A4U8TRM7</accession>
<evidence type="ECO:0000313" key="14">
    <source>
        <dbReference type="EMBL" id="TLE03247.1"/>
    </source>
</evidence>
<dbReference type="EC" id="3.1.3.-" evidence="9"/>
<protein>
    <recommendedName>
        <fullName evidence="8 9">D,D-heptose 1,7-bisphosphate phosphatase</fullName>
        <ecNumber evidence="9">3.1.3.-</ecNumber>
    </recommendedName>
</protein>
<dbReference type="GO" id="GO:0046872">
    <property type="term" value="F:metal ion binding"/>
    <property type="evidence" value="ECO:0007669"/>
    <property type="project" value="UniProtKB-KW"/>
</dbReference>
<feature type="binding site" evidence="13">
    <location>
        <position position="98"/>
    </location>
    <ligand>
        <name>Zn(2+)</name>
        <dbReference type="ChEBI" id="CHEBI:29105"/>
    </ligand>
</feature>
<dbReference type="InterPro" id="IPR006549">
    <property type="entry name" value="HAD-SF_hydro_IIIA"/>
</dbReference>
<feature type="binding site" evidence="11">
    <location>
        <begin position="101"/>
        <end position="102"/>
    </location>
    <ligand>
        <name>substrate</name>
    </ligand>
</feature>
<evidence type="ECO:0000256" key="3">
    <source>
        <dbReference type="ARBA" id="ARBA00011245"/>
    </source>
</evidence>
<dbReference type="RefSeq" id="WP_034362775.1">
    <property type="nucleotide sequence ID" value="NZ_CAJUDB010000004.1"/>
</dbReference>
<keyword evidence="7 9" id="KW-0119">Carbohydrate metabolism</keyword>
<feature type="site" description="Contributes to substrate recognition" evidence="12">
    <location>
        <position position="101"/>
    </location>
</feature>
<feature type="binding site" evidence="13">
    <location>
        <position position="100"/>
    </location>
    <ligand>
        <name>Zn(2+)</name>
        <dbReference type="ChEBI" id="CHEBI:29105"/>
    </ligand>
</feature>
<comment type="cofactor">
    <cofactor evidence="13">
        <name>Zn(2+)</name>
        <dbReference type="ChEBI" id="CHEBI:29105"/>
    </cofactor>
</comment>
<dbReference type="NCBIfam" id="TIGR00213">
    <property type="entry name" value="GmhB_yaeD"/>
    <property type="match status" value="1"/>
</dbReference>
<proteinExistence type="inferred from homology"/>